<dbReference type="InterPro" id="IPR050428">
    <property type="entry name" value="TCS_sensor_his_kinase"/>
</dbReference>
<dbReference type="SUPFAM" id="SSF47384">
    <property type="entry name" value="Homodimeric domain of signal transducing histidine kinase"/>
    <property type="match status" value="1"/>
</dbReference>
<dbReference type="InterPro" id="IPR003661">
    <property type="entry name" value="HisK_dim/P_dom"/>
</dbReference>
<keyword evidence="9 14" id="KW-0418">Kinase</keyword>
<comment type="function">
    <text evidence="14">Member of a two-component regulatory system.</text>
</comment>
<keyword evidence="5" id="KW-0597">Phosphoprotein</keyword>
<evidence type="ECO:0000256" key="1">
    <source>
        <dbReference type="ARBA" id="ARBA00000085"/>
    </source>
</evidence>
<dbReference type="InterPro" id="IPR003660">
    <property type="entry name" value="HAMP_dom"/>
</dbReference>
<dbReference type="SMART" id="SM00388">
    <property type="entry name" value="HisKA"/>
    <property type="match status" value="1"/>
</dbReference>
<protein>
    <recommendedName>
        <fullName evidence="14">Sensor protein</fullName>
        <ecNumber evidence="14">2.7.13.3</ecNumber>
    </recommendedName>
</protein>
<keyword evidence="7 14" id="KW-0812">Transmembrane</keyword>
<dbReference type="InterPro" id="IPR003594">
    <property type="entry name" value="HATPase_dom"/>
</dbReference>
<dbReference type="Proteomes" id="UP000284656">
    <property type="component" value="Unassembled WGS sequence"/>
</dbReference>
<evidence type="ECO:0000256" key="9">
    <source>
        <dbReference type="ARBA" id="ARBA00022777"/>
    </source>
</evidence>
<evidence type="ECO:0000256" key="10">
    <source>
        <dbReference type="ARBA" id="ARBA00022840"/>
    </source>
</evidence>
<evidence type="ECO:0000256" key="13">
    <source>
        <dbReference type="ARBA" id="ARBA00023136"/>
    </source>
</evidence>
<dbReference type="EC" id="2.7.13.3" evidence="14"/>
<evidence type="ECO:0000259" key="16">
    <source>
        <dbReference type="PROSITE" id="PS50885"/>
    </source>
</evidence>
<keyword evidence="8 14" id="KW-0547">Nucleotide-binding</keyword>
<dbReference type="PANTHER" id="PTHR45436:SF15">
    <property type="entry name" value="SENSOR HISTIDINE KINASE CUSS"/>
    <property type="match status" value="1"/>
</dbReference>
<dbReference type="InterPro" id="IPR048590">
    <property type="entry name" value="CusS-like_sensor"/>
</dbReference>
<dbReference type="InterPro" id="IPR036097">
    <property type="entry name" value="HisK_dim/P_sf"/>
</dbReference>
<evidence type="ECO:0000313" key="17">
    <source>
        <dbReference type="EMBL" id="ROM58183.1"/>
    </source>
</evidence>
<dbReference type="Gene3D" id="3.30.565.10">
    <property type="entry name" value="Histidine kinase-like ATPase, C-terminal domain"/>
    <property type="match status" value="1"/>
</dbReference>
<keyword evidence="11 14" id="KW-1133">Transmembrane helix</keyword>
<dbReference type="EMBL" id="MOAY01000019">
    <property type="protein sequence ID" value="ROM58183.1"/>
    <property type="molecule type" value="Genomic_DNA"/>
</dbReference>
<dbReference type="CDD" id="cd00075">
    <property type="entry name" value="HATPase"/>
    <property type="match status" value="1"/>
</dbReference>
<reference evidence="17 18" key="1">
    <citation type="submission" date="2016-10" db="EMBL/GenBank/DDBJ databases">
        <title>Comparative genome analysis of multiple Pseudomonas spp. focuses on biocontrol and plant growth promoting traits.</title>
        <authorList>
            <person name="Tao X.-Y."/>
            <person name="Taylor C.G."/>
        </authorList>
    </citation>
    <scope>NUCLEOTIDE SEQUENCE [LARGE SCALE GENOMIC DNA]</scope>
    <source>
        <strain evidence="17 18">29G9</strain>
    </source>
</reference>
<evidence type="ECO:0000256" key="3">
    <source>
        <dbReference type="ARBA" id="ARBA00022475"/>
    </source>
</evidence>
<evidence type="ECO:0000256" key="7">
    <source>
        <dbReference type="ARBA" id="ARBA00022692"/>
    </source>
</evidence>
<keyword evidence="13 14" id="KW-0472">Membrane</keyword>
<dbReference type="PRINTS" id="PR00344">
    <property type="entry name" value="BCTRLSENSOR"/>
</dbReference>
<dbReference type="Gene3D" id="6.10.340.10">
    <property type="match status" value="1"/>
</dbReference>
<dbReference type="FunFam" id="1.10.287.130:FF:000001">
    <property type="entry name" value="Two-component sensor histidine kinase"/>
    <property type="match status" value="1"/>
</dbReference>
<evidence type="ECO:0000256" key="14">
    <source>
        <dbReference type="RuleBase" id="RU364088"/>
    </source>
</evidence>
<gene>
    <name evidence="17" type="ORF">BK648_05365</name>
</gene>
<name>A0A423FJP4_9PSED</name>
<dbReference type="GO" id="GO:0005886">
    <property type="term" value="C:plasma membrane"/>
    <property type="evidence" value="ECO:0007669"/>
    <property type="project" value="UniProtKB-SubCell"/>
</dbReference>
<dbReference type="InterPro" id="IPR006290">
    <property type="entry name" value="CztS_silS_copS"/>
</dbReference>
<dbReference type="CDD" id="cd00082">
    <property type="entry name" value="HisKA"/>
    <property type="match status" value="1"/>
</dbReference>
<evidence type="ECO:0000256" key="6">
    <source>
        <dbReference type="ARBA" id="ARBA00022679"/>
    </source>
</evidence>
<keyword evidence="10 14" id="KW-0067">ATP-binding</keyword>
<dbReference type="SUPFAM" id="SSF158472">
    <property type="entry name" value="HAMP domain-like"/>
    <property type="match status" value="1"/>
</dbReference>
<feature type="domain" description="HAMP" evidence="16">
    <location>
        <begin position="176"/>
        <end position="229"/>
    </location>
</feature>
<dbReference type="InterPro" id="IPR005467">
    <property type="entry name" value="His_kinase_dom"/>
</dbReference>
<dbReference type="InterPro" id="IPR036890">
    <property type="entry name" value="HATPase_C_sf"/>
</dbReference>
<dbReference type="SMART" id="SM00387">
    <property type="entry name" value="HATPase_c"/>
    <property type="match status" value="1"/>
</dbReference>
<dbReference type="SMART" id="SM00304">
    <property type="entry name" value="HAMP"/>
    <property type="match status" value="1"/>
</dbReference>
<accession>A0A423FJP4</accession>
<comment type="catalytic activity">
    <reaction evidence="1 14">
        <text>ATP + protein L-histidine = ADP + protein N-phospho-L-histidine.</text>
        <dbReference type="EC" id="2.7.13.3"/>
    </reaction>
</comment>
<dbReference type="PANTHER" id="PTHR45436">
    <property type="entry name" value="SENSOR HISTIDINE KINASE YKOH"/>
    <property type="match status" value="1"/>
</dbReference>
<dbReference type="CDD" id="cd06225">
    <property type="entry name" value="HAMP"/>
    <property type="match status" value="1"/>
</dbReference>
<feature type="domain" description="Histidine kinase" evidence="15">
    <location>
        <begin position="237"/>
        <end position="451"/>
    </location>
</feature>
<evidence type="ECO:0000256" key="11">
    <source>
        <dbReference type="ARBA" id="ARBA00022989"/>
    </source>
</evidence>
<proteinExistence type="predicted"/>
<dbReference type="AlphaFoldDB" id="A0A423FJP4"/>
<evidence type="ECO:0000256" key="5">
    <source>
        <dbReference type="ARBA" id="ARBA00022553"/>
    </source>
</evidence>
<comment type="subcellular location">
    <subcellularLocation>
        <location evidence="2">Cell inner membrane</location>
        <topology evidence="2">Multi-pass membrane protein</topology>
    </subcellularLocation>
</comment>
<feature type="transmembrane region" description="Helical" evidence="14">
    <location>
        <begin position="155"/>
        <end position="175"/>
    </location>
</feature>
<keyword evidence="4 14" id="KW-0997">Cell inner membrane</keyword>
<dbReference type="GO" id="GO:0000155">
    <property type="term" value="F:phosphorelay sensor kinase activity"/>
    <property type="evidence" value="ECO:0007669"/>
    <property type="project" value="InterPro"/>
</dbReference>
<evidence type="ECO:0000313" key="18">
    <source>
        <dbReference type="Proteomes" id="UP000284656"/>
    </source>
</evidence>
<evidence type="ECO:0000256" key="12">
    <source>
        <dbReference type="ARBA" id="ARBA00023012"/>
    </source>
</evidence>
<evidence type="ECO:0000256" key="4">
    <source>
        <dbReference type="ARBA" id="ARBA00022519"/>
    </source>
</evidence>
<evidence type="ECO:0000259" key="15">
    <source>
        <dbReference type="PROSITE" id="PS50109"/>
    </source>
</evidence>
<dbReference type="RefSeq" id="WP_123715111.1">
    <property type="nucleotide sequence ID" value="NZ_MOAY01000019.1"/>
</dbReference>
<organism evidence="17 18">
    <name type="scientific">Pseudomonas poae</name>
    <dbReference type="NCBI Taxonomy" id="200451"/>
    <lineage>
        <taxon>Bacteria</taxon>
        <taxon>Pseudomonadati</taxon>
        <taxon>Pseudomonadota</taxon>
        <taxon>Gammaproteobacteria</taxon>
        <taxon>Pseudomonadales</taxon>
        <taxon>Pseudomonadaceae</taxon>
        <taxon>Pseudomonas</taxon>
    </lineage>
</organism>
<dbReference type="PROSITE" id="PS50885">
    <property type="entry name" value="HAMP"/>
    <property type="match status" value="1"/>
</dbReference>
<keyword evidence="12 14" id="KW-0902">Two-component regulatory system</keyword>
<evidence type="ECO:0000256" key="2">
    <source>
        <dbReference type="ARBA" id="ARBA00004429"/>
    </source>
</evidence>
<keyword evidence="6 14" id="KW-0808">Transferase</keyword>
<sequence>MIKRLSLTSRLALLFAACTAVVSLLAGVLFNRASEAHFIELDQQQLDSKLLALRATLQGVDSLQSFAQREAQLRAELLLQQDLTLRITAAGQRWLDNAPSVTLPEAPGLHSVRHAGTEYRVYNAPLSAGQPDSPQVTLILDITHHQHFLQRMQHLIWLTVGLSALATALLGAWAARSGLRPLRRMGEVAASVSAHSLTQRLPQEQMPVELAELAQSFNAMLGRLDDAFQRLSAFSADIAHELRTPLSNLLTQTQVILTQPRPLEDYREALHSNLEELQWMAQLVNDMLYLAKADNGLLIPRREALALEDEVEALLEFFALLAEDAHISLVREGTAHTAGDRGMLRRALSNLLDNALRFTPAGGEVRVRLTESTRGVTLTVENTGEGIAAVVLPRLFDRFYRADPARREGSSEHAGLGLAITQSIVKAHGGRIYCESGAGWTRFVIELPKGN</sequence>
<dbReference type="InterPro" id="IPR004358">
    <property type="entry name" value="Sig_transdc_His_kin-like_C"/>
</dbReference>
<comment type="caution">
    <text evidence="17">The sequence shown here is derived from an EMBL/GenBank/DDBJ whole genome shotgun (WGS) entry which is preliminary data.</text>
</comment>
<dbReference type="PROSITE" id="PS50109">
    <property type="entry name" value="HIS_KIN"/>
    <property type="match status" value="1"/>
</dbReference>
<keyword evidence="3 14" id="KW-1003">Cell membrane</keyword>
<dbReference type="Pfam" id="PF21085">
    <property type="entry name" value="CusS"/>
    <property type="match status" value="1"/>
</dbReference>
<evidence type="ECO:0000256" key="8">
    <source>
        <dbReference type="ARBA" id="ARBA00022741"/>
    </source>
</evidence>
<dbReference type="Gene3D" id="1.10.287.130">
    <property type="match status" value="1"/>
</dbReference>
<dbReference type="FunFam" id="3.30.565.10:FF:000006">
    <property type="entry name" value="Sensor histidine kinase WalK"/>
    <property type="match status" value="1"/>
</dbReference>
<dbReference type="SUPFAM" id="SSF55874">
    <property type="entry name" value="ATPase domain of HSP90 chaperone/DNA topoisomerase II/histidine kinase"/>
    <property type="match status" value="1"/>
</dbReference>
<dbReference type="GO" id="GO:0005524">
    <property type="term" value="F:ATP binding"/>
    <property type="evidence" value="ECO:0007669"/>
    <property type="project" value="UniProtKB-KW"/>
</dbReference>
<dbReference type="NCBIfam" id="TIGR01386">
    <property type="entry name" value="cztS_silS_copS"/>
    <property type="match status" value="1"/>
</dbReference>
<dbReference type="Pfam" id="PF00672">
    <property type="entry name" value="HAMP"/>
    <property type="match status" value="1"/>
</dbReference>
<dbReference type="Pfam" id="PF02518">
    <property type="entry name" value="HATPase_c"/>
    <property type="match status" value="1"/>
</dbReference>
<dbReference type="Pfam" id="PF00512">
    <property type="entry name" value="HisKA"/>
    <property type="match status" value="1"/>
</dbReference>